<dbReference type="EMBL" id="AP023213">
    <property type="protein sequence ID" value="BCG47924.1"/>
    <property type="molecule type" value="Genomic_DNA"/>
</dbReference>
<keyword evidence="2" id="KW-1185">Reference proteome</keyword>
<reference evidence="1 2" key="1">
    <citation type="submission" date="2020-06" db="EMBL/GenBank/DDBJ databases">
        <title>Interaction of electrochemicaly active bacteria, Geobacter bremensis R4 on different carbon anode.</title>
        <authorList>
            <person name="Meng L."/>
            <person name="Yoshida N."/>
        </authorList>
    </citation>
    <scope>NUCLEOTIDE SEQUENCE [LARGE SCALE GENOMIC DNA]</scope>
    <source>
        <strain evidence="1 2">R4</strain>
    </source>
</reference>
<evidence type="ECO:0008006" key="3">
    <source>
        <dbReference type="Google" id="ProtNLM"/>
    </source>
</evidence>
<dbReference type="RefSeq" id="WP_185242747.1">
    <property type="nucleotide sequence ID" value="NZ_AP023213.1"/>
</dbReference>
<dbReference type="AlphaFoldDB" id="A0A6S6M864"/>
<name>A0A6S6M864_9BACT</name>
<dbReference type="InterPro" id="IPR011604">
    <property type="entry name" value="PDDEXK-like_dom_sf"/>
</dbReference>
<organism evidence="1 2">
    <name type="scientific">Citrifermentans bremense</name>
    <dbReference type="NCBI Taxonomy" id="60035"/>
    <lineage>
        <taxon>Bacteria</taxon>
        <taxon>Pseudomonadati</taxon>
        <taxon>Thermodesulfobacteriota</taxon>
        <taxon>Desulfuromonadia</taxon>
        <taxon>Geobacterales</taxon>
        <taxon>Geobacteraceae</taxon>
        <taxon>Citrifermentans</taxon>
    </lineage>
</organism>
<protein>
    <recommendedName>
        <fullName evidence="3">PD-(D/E)XK endonuclease-like domain-containing protein</fullName>
    </recommendedName>
</protein>
<sequence>MWGVLSAEGFLDNCDGFYRFLDGMKPGRLLTEWPVQMWLGSQLMVGTADLLFETAKGWVVIDHKSFPGPPSLWGKEAEAYAGQLKAYADSLKLATGNLLPEPILTSCWQAA</sequence>
<proteinExistence type="predicted"/>
<gene>
    <name evidence="1" type="ORF">GEOBRER4_n2775</name>
</gene>
<dbReference type="SUPFAM" id="SSF52980">
    <property type="entry name" value="Restriction endonuclease-like"/>
    <property type="match status" value="1"/>
</dbReference>
<dbReference type="Proteomes" id="UP000515472">
    <property type="component" value="Chromosome"/>
</dbReference>
<dbReference type="Gene3D" id="3.90.320.10">
    <property type="match status" value="1"/>
</dbReference>
<accession>A0A6S6M864</accession>
<dbReference type="KEGG" id="gbn:GEOBRER4_26740"/>
<evidence type="ECO:0000313" key="1">
    <source>
        <dbReference type="EMBL" id="BCG47924.1"/>
    </source>
</evidence>
<dbReference type="InterPro" id="IPR011335">
    <property type="entry name" value="Restrct_endonuc-II-like"/>
</dbReference>
<evidence type="ECO:0000313" key="2">
    <source>
        <dbReference type="Proteomes" id="UP000515472"/>
    </source>
</evidence>